<organism evidence="10">
    <name type="scientific">Neobacillus citreus</name>
    <dbReference type="NCBI Taxonomy" id="2833578"/>
    <lineage>
        <taxon>Bacteria</taxon>
        <taxon>Bacillati</taxon>
        <taxon>Bacillota</taxon>
        <taxon>Bacilli</taxon>
        <taxon>Bacillales</taxon>
        <taxon>Bacillaceae</taxon>
        <taxon>Neobacillus</taxon>
    </lineage>
</organism>
<dbReference type="GO" id="GO:0009055">
    <property type="term" value="F:electron transfer activity"/>
    <property type="evidence" value="ECO:0007669"/>
    <property type="project" value="UniProtKB-UniRule"/>
</dbReference>
<keyword evidence="12" id="KW-1185">Reference proteome</keyword>
<comment type="cofactor">
    <cofactor evidence="1 8">
        <name>FMN</name>
        <dbReference type="ChEBI" id="CHEBI:58210"/>
    </cofactor>
</comment>
<evidence type="ECO:0000313" key="12">
    <source>
        <dbReference type="Proteomes" id="UP000677265"/>
    </source>
</evidence>
<dbReference type="NCBIfam" id="TIGR01753">
    <property type="entry name" value="flav_short"/>
    <property type="match status" value="1"/>
</dbReference>
<keyword evidence="6 8" id="KW-0288">FMN</keyword>
<dbReference type="SUPFAM" id="SSF52218">
    <property type="entry name" value="Flavoproteins"/>
    <property type="match status" value="1"/>
</dbReference>
<dbReference type="InterPro" id="IPR050619">
    <property type="entry name" value="Flavodoxin"/>
</dbReference>
<evidence type="ECO:0000256" key="8">
    <source>
        <dbReference type="RuleBase" id="RU367037"/>
    </source>
</evidence>
<keyword evidence="7 8" id="KW-0249">Electron transport</keyword>
<comment type="caution">
    <text evidence="10">The sequence shown here is derived from an EMBL/GenBank/DDBJ whole genome shotgun (WGS) entry which is preliminary data.</text>
</comment>
<dbReference type="GO" id="GO:0010181">
    <property type="term" value="F:FMN binding"/>
    <property type="evidence" value="ECO:0007669"/>
    <property type="project" value="UniProtKB-UniRule"/>
</dbReference>
<dbReference type="PANTHER" id="PTHR42809">
    <property type="entry name" value="FLAVODOXIN 2"/>
    <property type="match status" value="1"/>
</dbReference>
<evidence type="ECO:0000256" key="3">
    <source>
        <dbReference type="ARBA" id="ARBA00005267"/>
    </source>
</evidence>
<evidence type="ECO:0000313" key="10">
    <source>
        <dbReference type="EMBL" id="MBS4186039.1"/>
    </source>
</evidence>
<sequence length="145" mass="16100">MDTIIIYTSMAGTTELMAEMIGGKLTEAGERVVIKDALEAYAHDLQSYDRVLIGSYTWGDGDLPDEMVDFYEELSKLDLNGKQAAVFGPGDSTYPHFARAVDIWEEAIQAQGGEIVVEGLKIDRWYTEELEAACAIFSEKLIQSH</sequence>
<evidence type="ECO:0000256" key="5">
    <source>
        <dbReference type="ARBA" id="ARBA00022630"/>
    </source>
</evidence>
<dbReference type="RefSeq" id="WP_213145838.1">
    <property type="nucleotide sequence ID" value="NZ_JAGYPE020000038.1"/>
</dbReference>
<evidence type="ECO:0000313" key="11">
    <source>
        <dbReference type="EMBL" id="MCH6267547.1"/>
    </source>
</evidence>
<evidence type="ECO:0000256" key="6">
    <source>
        <dbReference type="ARBA" id="ARBA00022643"/>
    </source>
</evidence>
<protein>
    <recommendedName>
        <fullName evidence="8">Flavodoxin</fullName>
    </recommendedName>
</protein>
<dbReference type="NCBIfam" id="NF005246">
    <property type="entry name" value="PRK06756.1"/>
    <property type="match status" value="1"/>
</dbReference>
<dbReference type="AlphaFoldDB" id="A0A942YD59"/>
<dbReference type="InterPro" id="IPR008254">
    <property type="entry name" value="Flavodoxin/NO_synth"/>
</dbReference>
<feature type="domain" description="Flavodoxin-like" evidence="9">
    <location>
        <begin position="3"/>
        <end position="142"/>
    </location>
</feature>
<name>A0A942YD59_9BACI</name>
<evidence type="ECO:0000256" key="7">
    <source>
        <dbReference type="ARBA" id="ARBA00022982"/>
    </source>
</evidence>
<dbReference type="InterPro" id="IPR029039">
    <property type="entry name" value="Flavoprotein-like_sf"/>
</dbReference>
<keyword evidence="5 8" id="KW-0285">Flavoprotein</keyword>
<dbReference type="NCBIfam" id="NF005216">
    <property type="entry name" value="PRK06703.1"/>
    <property type="match status" value="1"/>
</dbReference>
<evidence type="ECO:0000256" key="1">
    <source>
        <dbReference type="ARBA" id="ARBA00001917"/>
    </source>
</evidence>
<dbReference type="Proteomes" id="UP000677265">
    <property type="component" value="Unassembled WGS sequence"/>
</dbReference>
<dbReference type="Pfam" id="PF00258">
    <property type="entry name" value="Flavodoxin_1"/>
    <property type="match status" value="1"/>
</dbReference>
<gene>
    <name evidence="11" type="ORF">KHB02_018675</name>
    <name evidence="10" type="ORF">KHB02_32110</name>
</gene>
<dbReference type="GO" id="GO:0016651">
    <property type="term" value="F:oxidoreductase activity, acting on NAD(P)H"/>
    <property type="evidence" value="ECO:0007669"/>
    <property type="project" value="UniProtKB-ARBA"/>
</dbReference>
<keyword evidence="4 8" id="KW-0813">Transport</keyword>
<comment type="function">
    <text evidence="2 8">Low-potential electron donor to a number of redox enzymes.</text>
</comment>
<dbReference type="Gene3D" id="3.40.50.360">
    <property type="match status" value="1"/>
</dbReference>
<evidence type="ECO:0000256" key="2">
    <source>
        <dbReference type="ARBA" id="ARBA00003297"/>
    </source>
</evidence>
<dbReference type="EMBL" id="JAGYPE020000038">
    <property type="protein sequence ID" value="MCH6267547.1"/>
    <property type="molecule type" value="Genomic_DNA"/>
</dbReference>
<reference evidence="10" key="1">
    <citation type="submission" date="2021-05" db="EMBL/GenBank/DDBJ databases">
        <title>Novel Bacillus species.</title>
        <authorList>
            <person name="Liu G."/>
        </authorList>
    </citation>
    <scope>NUCLEOTIDE SEQUENCE</scope>
    <source>
        <strain evidence="10 12">FJAT-50051</strain>
    </source>
</reference>
<dbReference type="InterPro" id="IPR010087">
    <property type="entry name" value="Flav_short"/>
</dbReference>
<dbReference type="EMBL" id="JAGYPE010000006">
    <property type="protein sequence ID" value="MBS4186039.1"/>
    <property type="molecule type" value="Genomic_DNA"/>
</dbReference>
<accession>A0A942YD59</accession>
<evidence type="ECO:0000259" key="9">
    <source>
        <dbReference type="PROSITE" id="PS50902"/>
    </source>
</evidence>
<proteinExistence type="inferred from homology"/>
<dbReference type="PROSITE" id="PS00201">
    <property type="entry name" value="FLAVODOXIN"/>
    <property type="match status" value="1"/>
</dbReference>
<evidence type="ECO:0000256" key="4">
    <source>
        <dbReference type="ARBA" id="ARBA00022448"/>
    </source>
</evidence>
<comment type="similarity">
    <text evidence="3 8">Belongs to the flavodoxin family.</text>
</comment>
<dbReference type="PANTHER" id="PTHR42809:SF1">
    <property type="entry name" value="FLAVODOXIN 1"/>
    <property type="match status" value="1"/>
</dbReference>
<dbReference type="PROSITE" id="PS50902">
    <property type="entry name" value="FLAVODOXIN_LIKE"/>
    <property type="match status" value="1"/>
</dbReference>
<dbReference type="InterPro" id="IPR001226">
    <property type="entry name" value="Flavodoxin_CS"/>
</dbReference>